<evidence type="ECO:0000313" key="2">
    <source>
        <dbReference type="Proteomes" id="UP000887565"/>
    </source>
</evidence>
<feature type="region of interest" description="Disordered" evidence="1">
    <location>
        <begin position="1"/>
        <end position="29"/>
    </location>
</feature>
<name>A0A915L6F1_ROMCU</name>
<accession>A0A915L6F1</accession>
<dbReference type="AlphaFoldDB" id="A0A915L6F1"/>
<reference evidence="3" key="1">
    <citation type="submission" date="2022-11" db="UniProtKB">
        <authorList>
            <consortium name="WormBaseParasite"/>
        </authorList>
    </citation>
    <scope>IDENTIFICATION</scope>
</reference>
<evidence type="ECO:0000256" key="1">
    <source>
        <dbReference type="SAM" id="MobiDB-lite"/>
    </source>
</evidence>
<protein>
    <submittedName>
        <fullName evidence="3">Vitellogenin</fullName>
    </submittedName>
</protein>
<dbReference type="WBParaSite" id="nRc.2.0.1.t46347-RA">
    <property type="protein sequence ID" value="nRc.2.0.1.t46347-RA"/>
    <property type="gene ID" value="nRc.2.0.1.g46347"/>
</dbReference>
<dbReference type="SUPFAM" id="SSF143990">
    <property type="entry name" value="YbiA-like"/>
    <property type="match status" value="1"/>
</dbReference>
<evidence type="ECO:0000313" key="3">
    <source>
        <dbReference type="WBParaSite" id="nRc.2.0.1.t46347-RA"/>
    </source>
</evidence>
<sequence length="249" mass="28383">ENLDGAYNQAHYRRSINDPGSSQKKEGQVRNEQEILYMGEVELVMTTKLQCRQYLQVVVHLETAEESFKGLNLKKLEKEFITSYSDQTEILETNNAFEIKQLGKLCIEEKWSQIKYNMNMDFGGILDSTGGRPIVEFVRDSFWGIGTSSKILTNQNDFHFLDRIDIGFIKLLKASLNMFISSSTQERPGYDSTYAIAINDNKSIKCLVGRPNIATSQAEDHHPQLILHLPVQLPQPSARLPEEIVDKII</sequence>
<proteinExistence type="predicted"/>
<dbReference type="InterPro" id="IPR037238">
    <property type="entry name" value="YbiA-like_sf"/>
</dbReference>
<keyword evidence="2" id="KW-1185">Reference proteome</keyword>
<dbReference type="Proteomes" id="UP000887565">
    <property type="component" value="Unplaced"/>
</dbReference>
<organism evidence="2 3">
    <name type="scientific">Romanomermis culicivorax</name>
    <name type="common">Nematode worm</name>
    <dbReference type="NCBI Taxonomy" id="13658"/>
    <lineage>
        <taxon>Eukaryota</taxon>
        <taxon>Metazoa</taxon>
        <taxon>Ecdysozoa</taxon>
        <taxon>Nematoda</taxon>
        <taxon>Enoplea</taxon>
        <taxon>Dorylaimia</taxon>
        <taxon>Mermithida</taxon>
        <taxon>Mermithoidea</taxon>
        <taxon>Mermithidae</taxon>
        <taxon>Romanomermis</taxon>
    </lineage>
</organism>